<proteinExistence type="predicted"/>
<evidence type="ECO:0000256" key="2">
    <source>
        <dbReference type="ARBA" id="ARBA00022845"/>
    </source>
</evidence>
<dbReference type="EMBL" id="FMTL01000011">
    <property type="protein sequence ID" value="SCW89538.1"/>
    <property type="molecule type" value="Genomic_DNA"/>
</dbReference>
<sequence>MDDKQDGRRQNNPHPTVREAGAEAARRGEPVYSCPYSHPAMRNSWLRGYSGAQQMTLGFELGGDDE</sequence>
<reference evidence="4 5" key="1">
    <citation type="submission" date="2016-10" db="EMBL/GenBank/DDBJ databases">
        <authorList>
            <person name="Varghese N."/>
            <person name="Submissions S."/>
        </authorList>
    </citation>
    <scope>NUCLEOTIDE SEQUENCE [LARGE SCALE GENOMIC DNA]</scope>
    <source>
        <strain evidence="4 5">DSM 17833</strain>
    </source>
</reference>
<dbReference type="Gene3D" id="1.10.10.620">
    <property type="entry name" value="ribosome modulation factor like domain"/>
    <property type="match status" value="1"/>
</dbReference>
<organism evidence="4 5">
    <name type="scientific">Pseudomonas peli</name>
    <dbReference type="NCBI Taxonomy" id="592361"/>
    <lineage>
        <taxon>Bacteria</taxon>
        <taxon>Pseudomonadati</taxon>
        <taxon>Pseudomonadota</taxon>
        <taxon>Gammaproteobacteria</taxon>
        <taxon>Pseudomonadales</taxon>
        <taxon>Pseudomonadaceae</taxon>
        <taxon>Pseudomonas</taxon>
    </lineage>
</organism>
<comment type="caution">
    <text evidence="4">The sequence shown here is derived from an EMBL/GenBank/DDBJ whole genome shotgun (WGS) entry which is preliminary data.</text>
</comment>
<dbReference type="AlphaFoldDB" id="A0AB37ZDE5"/>
<keyword evidence="5" id="KW-1185">Reference proteome</keyword>
<dbReference type="RefSeq" id="WP_090256233.1">
    <property type="nucleotide sequence ID" value="NZ_FMTL01000011.1"/>
</dbReference>
<dbReference type="NCBIfam" id="NF041886">
    <property type="entry name" value="Rmf_CrpP_fam"/>
    <property type="match status" value="1"/>
</dbReference>
<evidence type="ECO:0000313" key="4">
    <source>
        <dbReference type="EMBL" id="SCW89538.1"/>
    </source>
</evidence>
<evidence type="ECO:0000313" key="5">
    <source>
        <dbReference type="Proteomes" id="UP000242418"/>
    </source>
</evidence>
<evidence type="ECO:0000256" key="1">
    <source>
        <dbReference type="ARBA" id="ARBA00022490"/>
    </source>
</evidence>
<dbReference type="Proteomes" id="UP000242418">
    <property type="component" value="Unassembled WGS sequence"/>
</dbReference>
<dbReference type="Pfam" id="PF04957">
    <property type="entry name" value="RMF"/>
    <property type="match status" value="1"/>
</dbReference>
<keyword evidence="1" id="KW-0963">Cytoplasm</keyword>
<feature type="region of interest" description="Disordered" evidence="3">
    <location>
        <begin position="1"/>
        <end position="30"/>
    </location>
</feature>
<feature type="compositionally biased region" description="Basic and acidic residues" evidence="3">
    <location>
        <begin position="16"/>
        <end position="29"/>
    </location>
</feature>
<dbReference type="InterPro" id="IPR007040">
    <property type="entry name" value="Ribosome_modulation_factor"/>
</dbReference>
<dbReference type="NCBIfam" id="NF033696">
    <property type="entry name" value="CrpP_fam"/>
    <property type="match status" value="1"/>
</dbReference>
<dbReference type="GO" id="GO:0006417">
    <property type="term" value="P:regulation of translation"/>
    <property type="evidence" value="ECO:0007669"/>
    <property type="project" value="UniProtKB-KW"/>
</dbReference>
<name>A0AB37ZDE5_9PSED</name>
<evidence type="ECO:0000256" key="3">
    <source>
        <dbReference type="SAM" id="MobiDB-lite"/>
    </source>
</evidence>
<dbReference type="InterPro" id="IPR023200">
    <property type="entry name" value="RMF_sf"/>
</dbReference>
<accession>A0AB37ZDE5</accession>
<protein>
    <recommendedName>
        <fullName evidence="6">CrpP family protein</fullName>
    </recommendedName>
</protein>
<gene>
    <name evidence="4" type="ORF">SAMN05216370_0043</name>
</gene>
<evidence type="ECO:0008006" key="6">
    <source>
        <dbReference type="Google" id="ProtNLM"/>
    </source>
</evidence>
<keyword evidence="2" id="KW-0810">Translation regulation</keyword>